<feature type="transmembrane region" description="Helical" evidence="8">
    <location>
        <begin position="317"/>
        <end position="338"/>
    </location>
</feature>
<comment type="subcellular location">
    <subcellularLocation>
        <location evidence="1">Cell membrane</location>
        <topology evidence="1">Multi-pass membrane protein</topology>
    </subcellularLocation>
</comment>
<comment type="caution">
    <text evidence="9">The sequence shown here is derived from an EMBL/GenBank/DDBJ whole genome shotgun (WGS) entry which is preliminary data.</text>
</comment>
<name>A0ABW0RF03_9BACL</name>
<feature type="transmembrane region" description="Helical" evidence="8">
    <location>
        <begin position="7"/>
        <end position="33"/>
    </location>
</feature>
<gene>
    <name evidence="9" type="ORF">ACFPOH_06430</name>
</gene>
<keyword evidence="7 8" id="KW-0472">Membrane</keyword>
<evidence type="ECO:0000256" key="5">
    <source>
        <dbReference type="ARBA" id="ARBA00022692"/>
    </source>
</evidence>
<dbReference type="InterPro" id="IPR037294">
    <property type="entry name" value="ABC_BtuC-like"/>
</dbReference>
<feature type="transmembrane region" description="Helical" evidence="8">
    <location>
        <begin position="250"/>
        <end position="279"/>
    </location>
</feature>
<dbReference type="PANTHER" id="PTHR30472">
    <property type="entry name" value="FERRIC ENTEROBACTIN TRANSPORT SYSTEM PERMEASE PROTEIN"/>
    <property type="match status" value="1"/>
</dbReference>
<organism evidence="9 10">
    <name type="scientific">Ureibacillus suwonensis</name>
    <dbReference type="NCBI Taxonomy" id="313007"/>
    <lineage>
        <taxon>Bacteria</taxon>
        <taxon>Bacillati</taxon>
        <taxon>Bacillota</taxon>
        <taxon>Bacilli</taxon>
        <taxon>Bacillales</taxon>
        <taxon>Caryophanaceae</taxon>
        <taxon>Ureibacillus</taxon>
    </lineage>
</organism>
<feature type="transmembrane region" description="Helical" evidence="8">
    <location>
        <begin position="291"/>
        <end position="310"/>
    </location>
</feature>
<evidence type="ECO:0000256" key="7">
    <source>
        <dbReference type="ARBA" id="ARBA00023136"/>
    </source>
</evidence>
<reference evidence="10" key="1">
    <citation type="journal article" date="2019" name="Int. J. Syst. Evol. Microbiol.">
        <title>The Global Catalogue of Microorganisms (GCM) 10K type strain sequencing project: providing services to taxonomists for standard genome sequencing and annotation.</title>
        <authorList>
            <consortium name="The Broad Institute Genomics Platform"/>
            <consortium name="The Broad Institute Genome Sequencing Center for Infectious Disease"/>
            <person name="Wu L."/>
            <person name="Ma J."/>
        </authorList>
    </citation>
    <scope>NUCLEOTIDE SEQUENCE [LARGE SCALE GENOMIC DNA]</scope>
    <source>
        <strain evidence="10">CCUG 56331</strain>
    </source>
</reference>
<dbReference type="PANTHER" id="PTHR30472:SF25">
    <property type="entry name" value="ABC TRANSPORTER PERMEASE PROTEIN MJ0876-RELATED"/>
    <property type="match status" value="1"/>
</dbReference>
<feature type="transmembrane region" description="Helical" evidence="8">
    <location>
        <begin position="203"/>
        <end position="222"/>
    </location>
</feature>
<evidence type="ECO:0000256" key="2">
    <source>
        <dbReference type="ARBA" id="ARBA00007935"/>
    </source>
</evidence>
<protein>
    <submittedName>
        <fullName evidence="9">FecCD family ABC transporter permease</fullName>
    </submittedName>
</protein>
<evidence type="ECO:0000256" key="1">
    <source>
        <dbReference type="ARBA" id="ARBA00004651"/>
    </source>
</evidence>
<dbReference type="InterPro" id="IPR000522">
    <property type="entry name" value="ABC_transptr_permease_BtuC"/>
</dbReference>
<keyword evidence="10" id="KW-1185">Reference proteome</keyword>
<dbReference type="EMBL" id="JBHSNQ010000050">
    <property type="protein sequence ID" value="MFC5541417.1"/>
    <property type="molecule type" value="Genomic_DNA"/>
</dbReference>
<keyword evidence="5 8" id="KW-0812">Transmembrane</keyword>
<dbReference type="Pfam" id="PF01032">
    <property type="entry name" value="FecCD"/>
    <property type="match status" value="1"/>
</dbReference>
<keyword evidence="3" id="KW-0813">Transport</keyword>
<evidence type="ECO:0000256" key="8">
    <source>
        <dbReference type="SAM" id="Phobius"/>
    </source>
</evidence>
<dbReference type="Gene3D" id="1.10.3470.10">
    <property type="entry name" value="ABC transporter involved in vitamin B12 uptake, BtuC"/>
    <property type="match status" value="1"/>
</dbReference>
<keyword evidence="4" id="KW-1003">Cell membrane</keyword>
<evidence type="ECO:0000256" key="6">
    <source>
        <dbReference type="ARBA" id="ARBA00022989"/>
    </source>
</evidence>
<evidence type="ECO:0000256" key="4">
    <source>
        <dbReference type="ARBA" id="ARBA00022475"/>
    </source>
</evidence>
<proteinExistence type="inferred from homology"/>
<accession>A0ABW0RF03</accession>
<evidence type="ECO:0000313" key="10">
    <source>
        <dbReference type="Proteomes" id="UP001595978"/>
    </source>
</evidence>
<dbReference type="RefSeq" id="WP_390309088.1">
    <property type="nucleotide sequence ID" value="NZ_JBHSNQ010000050.1"/>
</dbReference>
<evidence type="ECO:0000256" key="3">
    <source>
        <dbReference type="ARBA" id="ARBA00022448"/>
    </source>
</evidence>
<dbReference type="CDD" id="cd06550">
    <property type="entry name" value="TM_ABC_iron-siderophores_like"/>
    <property type="match status" value="1"/>
</dbReference>
<evidence type="ECO:0000313" key="9">
    <source>
        <dbReference type="EMBL" id="MFC5541417.1"/>
    </source>
</evidence>
<feature type="transmembrane region" description="Helical" evidence="8">
    <location>
        <begin position="159"/>
        <end position="183"/>
    </location>
</feature>
<dbReference type="SUPFAM" id="SSF81345">
    <property type="entry name" value="ABC transporter involved in vitamin B12 uptake, BtuC"/>
    <property type="match status" value="1"/>
</dbReference>
<dbReference type="Proteomes" id="UP001595978">
    <property type="component" value="Unassembled WGS sequence"/>
</dbReference>
<feature type="transmembrane region" description="Helical" evidence="8">
    <location>
        <begin position="127"/>
        <end position="147"/>
    </location>
</feature>
<feature type="transmembrane region" description="Helical" evidence="8">
    <location>
        <begin position="69"/>
        <end position="90"/>
    </location>
</feature>
<sequence>MLEKIKFPSFVVILIFLLIFTLGVCVSVGTLHIPLVETFTILLEQIFQLNPTSDATYSGVIWQIRLPRVLMGLVIGAGLALCGVVMQAIVQNPLADPYLLGISSGAYLGATIFIILGGSLIGIISNMGLTLVAFFGALFAAIVVLFLASYKSKMTTTKLILSGTIINAACTACANFIIAMSGTDNTIARITYWTMGSLASSKWDSLLLPLCSVLIIVIFFLTQYRPLNAMLQGDETAITLGINILFYRKLYLVIVALLTGILVSISGIIGFVGLIIPHISRAIVGANHKRLIPVSILLGAIFLMVVDAIARTIIDNVELPIGIFTALVGAPFFAYIMIKKNYNFSK</sequence>
<comment type="similarity">
    <text evidence="2">Belongs to the binding-protein-dependent transport system permease family. FecCD subfamily.</text>
</comment>
<feature type="transmembrane region" description="Helical" evidence="8">
    <location>
        <begin position="97"/>
        <end position="121"/>
    </location>
</feature>
<keyword evidence="6 8" id="KW-1133">Transmembrane helix</keyword>